<sequence>MQTSKDKLVENENFKEYVSDQQEEYFSEEMKMDLGITSERNLKEVNIIVSENALKNSVEQKKTIDKFLNEEKHEINLEKYRDKMETSIDRLTENENRKECVSDQQEEYFSEEMKMDL</sequence>
<organism evidence="2 3">
    <name type="scientific">Stegodyphus mimosarum</name>
    <name type="common">African social velvet spider</name>
    <dbReference type="NCBI Taxonomy" id="407821"/>
    <lineage>
        <taxon>Eukaryota</taxon>
        <taxon>Metazoa</taxon>
        <taxon>Ecdysozoa</taxon>
        <taxon>Arthropoda</taxon>
        <taxon>Chelicerata</taxon>
        <taxon>Arachnida</taxon>
        <taxon>Araneae</taxon>
        <taxon>Araneomorphae</taxon>
        <taxon>Entelegynae</taxon>
        <taxon>Eresoidea</taxon>
        <taxon>Eresidae</taxon>
        <taxon>Stegodyphus</taxon>
    </lineage>
</organism>
<feature type="region of interest" description="Disordered" evidence="1">
    <location>
        <begin position="95"/>
        <end position="117"/>
    </location>
</feature>
<dbReference type="EMBL" id="KK118520">
    <property type="protein sequence ID" value="KFM73168.1"/>
    <property type="molecule type" value="Genomic_DNA"/>
</dbReference>
<name>A0A087U729_STEMI</name>
<feature type="non-terminal residue" evidence="2">
    <location>
        <position position="117"/>
    </location>
</feature>
<gene>
    <name evidence="2" type="ORF">X975_20387</name>
</gene>
<dbReference type="Proteomes" id="UP000054359">
    <property type="component" value="Unassembled WGS sequence"/>
</dbReference>
<evidence type="ECO:0000313" key="2">
    <source>
        <dbReference type="EMBL" id="KFM73168.1"/>
    </source>
</evidence>
<evidence type="ECO:0000313" key="3">
    <source>
        <dbReference type="Proteomes" id="UP000054359"/>
    </source>
</evidence>
<reference evidence="2 3" key="1">
    <citation type="submission" date="2013-11" db="EMBL/GenBank/DDBJ databases">
        <title>Genome sequencing of Stegodyphus mimosarum.</title>
        <authorList>
            <person name="Bechsgaard J."/>
        </authorList>
    </citation>
    <scope>NUCLEOTIDE SEQUENCE [LARGE SCALE GENOMIC DNA]</scope>
</reference>
<accession>A0A087U729</accession>
<dbReference type="AlphaFoldDB" id="A0A087U729"/>
<evidence type="ECO:0000256" key="1">
    <source>
        <dbReference type="SAM" id="MobiDB-lite"/>
    </source>
</evidence>
<proteinExistence type="predicted"/>
<protein>
    <submittedName>
        <fullName evidence="2">Uncharacterized protein</fullName>
    </submittedName>
</protein>
<keyword evidence="3" id="KW-1185">Reference proteome</keyword>